<evidence type="ECO:0000313" key="1">
    <source>
        <dbReference type="EMBL" id="KAI8532219.1"/>
    </source>
</evidence>
<dbReference type="EMBL" id="CM046398">
    <property type="protein sequence ID" value="KAI8532219.1"/>
    <property type="molecule type" value="Genomic_DNA"/>
</dbReference>
<sequence>MISDPTESPRKRLLADPKPKHGSSSTSAPAAAAPFDLPDRKKTRDLPNLSDCHSCGLHTDSTNPRVRLQTLPSFWRVVLLCRPCLNRVESANLCSYCFSSVAGSDCHRCRDCDRRVHKDCVVRYNCSAPWSYCCGPELGPFRVCVDCWVPKSLKNSSRVCKRRRRRRSKTQLGFENSRKSGGLEVVVNDAKRAVERKARVAVKAKEKALRKAVVARRAAELANGFLDLVARKDGSECSVSVSSSGSETTAATTTTGVDAELAFRLHRAMNSSPRISRNLCLVNTSCLAIPRLQKGIGNSSGSRGSCNASVGGKMEECRSRKLIEDTDASVGSRGSPDPSVSGKIEECPSHRLNETNGVRVSQPEVKVVYVRRSGSGRCTNSCNLKRSRLVYTRRCKKDKGCQEEGGVVVGNRDTCDDSSLIFEPQTCHKQDEAELLHLDEARNPNQQNCEGNGAMLNVERSNGKPDRYLLKYSKRPHKELEYELHPDDTRNQNHVSCNGNGNIPLDEYCNGKWDRYMIKYTKRRVVLKAILDDETNFHCDDSSVESEDRAVGVGLYLNWSGESRTLSDASFQSSTVSLEASACAHVLSEEPS</sequence>
<reference evidence="1" key="1">
    <citation type="submission" date="2022-02" db="EMBL/GenBank/DDBJ databases">
        <title>Plant Genome Project.</title>
        <authorList>
            <person name="Zhang R.-G."/>
        </authorList>
    </citation>
    <scope>NUCLEOTIDE SEQUENCE</scope>
    <source>
        <strain evidence="1">AT1</strain>
    </source>
</reference>
<keyword evidence="2" id="KW-1185">Reference proteome</keyword>
<evidence type="ECO:0000313" key="2">
    <source>
        <dbReference type="Proteomes" id="UP001062846"/>
    </source>
</evidence>
<comment type="caution">
    <text evidence="1">The sequence shown here is derived from an EMBL/GenBank/DDBJ whole genome shotgun (WGS) entry which is preliminary data.</text>
</comment>
<dbReference type="Proteomes" id="UP001062846">
    <property type="component" value="Chromosome 11"/>
</dbReference>
<gene>
    <name evidence="1" type="ORF">RHMOL_Rhmol11G0196100</name>
</gene>
<accession>A0ACC0LV38</accession>
<proteinExistence type="predicted"/>
<organism evidence="1 2">
    <name type="scientific">Rhododendron molle</name>
    <name type="common">Chinese azalea</name>
    <name type="synonym">Azalea mollis</name>
    <dbReference type="NCBI Taxonomy" id="49168"/>
    <lineage>
        <taxon>Eukaryota</taxon>
        <taxon>Viridiplantae</taxon>
        <taxon>Streptophyta</taxon>
        <taxon>Embryophyta</taxon>
        <taxon>Tracheophyta</taxon>
        <taxon>Spermatophyta</taxon>
        <taxon>Magnoliopsida</taxon>
        <taxon>eudicotyledons</taxon>
        <taxon>Gunneridae</taxon>
        <taxon>Pentapetalae</taxon>
        <taxon>asterids</taxon>
        <taxon>Ericales</taxon>
        <taxon>Ericaceae</taxon>
        <taxon>Ericoideae</taxon>
        <taxon>Rhodoreae</taxon>
        <taxon>Rhododendron</taxon>
    </lineage>
</organism>
<protein>
    <submittedName>
        <fullName evidence="1">Uncharacterized protein</fullName>
    </submittedName>
</protein>
<name>A0ACC0LV38_RHOML</name>